<feature type="transmembrane region" description="Helical" evidence="1">
    <location>
        <begin position="41"/>
        <end position="62"/>
    </location>
</feature>
<evidence type="ECO:0000313" key="3">
    <source>
        <dbReference type="EMBL" id="MBO0936857.1"/>
    </source>
</evidence>
<protein>
    <submittedName>
        <fullName evidence="3">LytTR family transcriptional regulator</fullName>
    </submittedName>
</protein>
<dbReference type="Gene3D" id="2.40.50.1020">
    <property type="entry name" value="LytTr DNA-binding domain"/>
    <property type="match status" value="1"/>
</dbReference>
<dbReference type="PROSITE" id="PS50930">
    <property type="entry name" value="HTH_LYTTR"/>
    <property type="match status" value="1"/>
</dbReference>
<evidence type="ECO:0000313" key="4">
    <source>
        <dbReference type="Proteomes" id="UP000664034"/>
    </source>
</evidence>
<sequence>MPFFSSHSTRVNQFTGLFWTAITLIFLYERTYLIQKAGLPHFIECAIIRVGLLLLLCQFHLKVLRPRFYQKKRYWLYVGLLGVSVIGYLIAQGLYDHYLFGYVIGDQYRRGLLQNLPYNLLTTAWYLLLTTLIARASAVGQPAVAPDSQTATSPTQTVLIKSGTQWIHLPINGIYYAQGLKDYTVLYTDTGRHIVKGSVGKLTGQFPPDQFVRIHKSYWVAWQHVCSVSASGITLPTQTLPLGRTYASTILSRWRQQATSVREKPVLVPAPMTAVFP</sequence>
<comment type="caution">
    <text evidence="3">The sequence shown here is derived from an EMBL/GenBank/DDBJ whole genome shotgun (WGS) entry which is preliminary data.</text>
</comment>
<proteinExistence type="predicted"/>
<feature type="transmembrane region" description="Helical" evidence="1">
    <location>
        <begin position="74"/>
        <end position="95"/>
    </location>
</feature>
<reference evidence="3" key="1">
    <citation type="submission" date="2021-03" db="EMBL/GenBank/DDBJ databases">
        <title>Fibrella sp. HMF5335 genome sequencing and assembly.</title>
        <authorList>
            <person name="Kang H."/>
            <person name="Kim H."/>
            <person name="Bae S."/>
            <person name="Joh K."/>
        </authorList>
    </citation>
    <scope>NUCLEOTIDE SEQUENCE</scope>
    <source>
        <strain evidence="3">HMF5335</strain>
    </source>
</reference>
<keyword evidence="1" id="KW-0812">Transmembrane</keyword>
<dbReference type="GO" id="GO:0003677">
    <property type="term" value="F:DNA binding"/>
    <property type="evidence" value="ECO:0007669"/>
    <property type="project" value="InterPro"/>
</dbReference>
<dbReference type="Proteomes" id="UP000664034">
    <property type="component" value="Unassembled WGS sequence"/>
</dbReference>
<evidence type="ECO:0000256" key="1">
    <source>
        <dbReference type="SAM" id="Phobius"/>
    </source>
</evidence>
<dbReference type="Pfam" id="PF04397">
    <property type="entry name" value="LytTR"/>
    <property type="match status" value="1"/>
</dbReference>
<dbReference type="SMART" id="SM00850">
    <property type="entry name" value="LytTR"/>
    <property type="match status" value="1"/>
</dbReference>
<keyword evidence="4" id="KW-1185">Reference proteome</keyword>
<keyword evidence="1" id="KW-0472">Membrane</keyword>
<dbReference type="EMBL" id="JAFMYV010000004">
    <property type="protein sequence ID" value="MBO0936857.1"/>
    <property type="molecule type" value="Genomic_DNA"/>
</dbReference>
<evidence type="ECO:0000259" key="2">
    <source>
        <dbReference type="PROSITE" id="PS50930"/>
    </source>
</evidence>
<feature type="transmembrane region" description="Helical" evidence="1">
    <location>
        <begin position="12"/>
        <end position="29"/>
    </location>
</feature>
<dbReference type="InterPro" id="IPR007492">
    <property type="entry name" value="LytTR_DNA-bd_dom"/>
</dbReference>
<feature type="domain" description="HTH LytTR-type" evidence="2">
    <location>
        <begin position="158"/>
        <end position="225"/>
    </location>
</feature>
<gene>
    <name evidence="3" type="ORF">J2I47_09905</name>
</gene>
<accession>A0A939GI35</accession>
<feature type="transmembrane region" description="Helical" evidence="1">
    <location>
        <begin position="115"/>
        <end position="134"/>
    </location>
</feature>
<name>A0A939GI35_9BACT</name>
<dbReference type="AlphaFoldDB" id="A0A939GI35"/>
<keyword evidence="1" id="KW-1133">Transmembrane helix</keyword>
<organism evidence="3 4">
    <name type="scientific">Fibrella rubiginis</name>
    <dbReference type="NCBI Taxonomy" id="2817060"/>
    <lineage>
        <taxon>Bacteria</taxon>
        <taxon>Pseudomonadati</taxon>
        <taxon>Bacteroidota</taxon>
        <taxon>Cytophagia</taxon>
        <taxon>Cytophagales</taxon>
        <taxon>Spirosomataceae</taxon>
        <taxon>Fibrella</taxon>
    </lineage>
</organism>
<dbReference type="RefSeq" id="WP_207364415.1">
    <property type="nucleotide sequence ID" value="NZ_JAFMYV010000004.1"/>
</dbReference>